<dbReference type="InterPro" id="IPR001789">
    <property type="entry name" value="Sig_transdc_resp-reg_receiver"/>
</dbReference>
<proteinExistence type="predicted"/>
<dbReference type="AlphaFoldDB" id="A0A0X8X297"/>
<dbReference type="InterPro" id="IPR011006">
    <property type="entry name" value="CheY-like_superfamily"/>
</dbReference>
<dbReference type="EMBL" id="AP017313">
    <property type="protein sequence ID" value="BAU54426.1"/>
    <property type="molecule type" value="Genomic_DNA"/>
</dbReference>
<dbReference type="KEGG" id="mgot:MgSA37_02602"/>
<dbReference type="GO" id="GO:0000160">
    <property type="term" value="P:phosphorelay signal transduction system"/>
    <property type="evidence" value="ECO:0007669"/>
    <property type="project" value="InterPro"/>
</dbReference>
<protein>
    <submittedName>
        <fullName evidence="1">DNA-binding transcriptional regulator BaeR</fullName>
    </submittedName>
</protein>
<dbReference type="SUPFAM" id="SSF52172">
    <property type="entry name" value="CheY-like"/>
    <property type="match status" value="1"/>
</dbReference>
<dbReference type="CDD" id="cd00156">
    <property type="entry name" value="REC"/>
    <property type="match status" value="1"/>
</dbReference>
<organism evidence="1 2">
    <name type="scientific">Mucilaginibacter gotjawali</name>
    <dbReference type="NCBI Taxonomy" id="1550579"/>
    <lineage>
        <taxon>Bacteria</taxon>
        <taxon>Pseudomonadati</taxon>
        <taxon>Bacteroidota</taxon>
        <taxon>Sphingobacteriia</taxon>
        <taxon>Sphingobacteriales</taxon>
        <taxon>Sphingobacteriaceae</taxon>
        <taxon>Mucilaginibacter</taxon>
    </lineage>
</organism>
<evidence type="ECO:0000313" key="2">
    <source>
        <dbReference type="Proteomes" id="UP000218263"/>
    </source>
</evidence>
<sequence>MIAETFKVLIVEDDPYDADLLLRELKKSHFNFTSKIVETKESFENALENFLPDIILSDYSLPKFDGVSAFIIKQVSWPDIPFIIVSGTIGEERSIELIKNGVTDYALKDKLFSLSPKIHRALKDAEEKKEKRNTDEELKAQYEKLLEIAFMQSHQVRVPIANILGLFELFEFDNPSAAINATVLYKLKLVAESLDQTIHEITQNTSDIRKMIKAAK</sequence>
<gene>
    <name evidence="1" type="ORF">MgSA37_02602</name>
</gene>
<dbReference type="OrthoDB" id="6231665at2"/>
<keyword evidence="2" id="KW-1185">Reference proteome</keyword>
<dbReference type="PROSITE" id="PS50110">
    <property type="entry name" value="RESPONSE_REGULATORY"/>
    <property type="match status" value="1"/>
</dbReference>
<dbReference type="Gene3D" id="3.40.50.2300">
    <property type="match status" value="1"/>
</dbReference>
<reference evidence="1 2" key="1">
    <citation type="submission" date="2015-12" db="EMBL/GenBank/DDBJ databases">
        <title>Genome sequence of Mucilaginibacter gotjawali.</title>
        <authorList>
            <person name="Lee J.S."/>
            <person name="Lee K.C."/>
            <person name="Kim K.K."/>
            <person name="Lee B.W."/>
        </authorList>
    </citation>
    <scope>NUCLEOTIDE SEQUENCE [LARGE SCALE GENOMIC DNA]</scope>
    <source>
        <strain evidence="1 2">SA3-7</strain>
    </source>
</reference>
<dbReference type="Proteomes" id="UP000218263">
    <property type="component" value="Chromosome"/>
</dbReference>
<dbReference type="InterPro" id="IPR050595">
    <property type="entry name" value="Bact_response_regulator"/>
</dbReference>
<dbReference type="PANTHER" id="PTHR44591:SF3">
    <property type="entry name" value="RESPONSE REGULATORY DOMAIN-CONTAINING PROTEIN"/>
    <property type="match status" value="1"/>
</dbReference>
<dbReference type="RefSeq" id="WP_096352365.1">
    <property type="nucleotide sequence ID" value="NZ_AP017313.1"/>
</dbReference>
<name>A0A0X8X297_9SPHI</name>
<dbReference type="PANTHER" id="PTHR44591">
    <property type="entry name" value="STRESS RESPONSE REGULATOR PROTEIN 1"/>
    <property type="match status" value="1"/>
</dbReference>
<accession>A0A0X8X297</accession>
<evidence type="ECO:0000313" key="1">
    <source>
        <dbReference type="EMBL" id="BAU54426.1"/>
    </source>
</evidence>
<dbReference type="Pfam" id="PF00072">
    <property type="entry name" value="Response_reg"/>
    <property type="match status" value="1"/>
</dbReference>
<dbReference type="GO" id="GO:0003677">
    <property type="term" value="F:DNA binding"/>
    <property type="evidence" value="ECO:0007669"/>
    <property type="project" value="UniProtKB-KW"/>
</dbReference>
<keyword evidence="1" id="KW-0238">DNA-binding</keyword>
<dbReference type="SMART" id="SM00448">
    <property type="entry name" value="REC"/>
    <property type="match status" value="1"/>
</dbReference>